<accession>A0A397HI78</accession>
<dbReference type="GeneID" id="38125905"/>
<dbReference type="RefSeq" id="XP_026616902.1">
    <property type="nucleotide sequence ID" value="XM_026757550.1"/>
</dbReference>
<dbReference type="VEuPathDB" id="FungiDB:CDV56_103931"/>
<comment type="caution">
    <text evidence="1">The sequence shown here is derived from an EMBL/GenBank/DDBJ whole genome shotgun (WGS) entry which is preliminary data.</text>
</comment>
<organism evidence="1 2">
    <name type="scientific">Aspergillus thermomutatus</name>
    <name type="common">Neosartorya pseudofischeri</name>
    <dbReference type="NCBI Taxonomy" id="41047"/>
    <lineage>
        <taxon>Eukaryota</taxon>
        <taxon>Fungi</taxon>
        <taxon>Dikarya</taxon>
        <taxon>Ascomycota</taxon>
        <taxon>Pezizomycotina</taxon>
        <taxon>Eurotiomycetes</taxon>
        <taxon>Eurotiomycetidae</taxon>
        <taxon>Eurotiales</taxon>
        <taxon>Aspergillaceae</taxon>
        <taxon>Aspergillus</taxon>
        <taxon>Aspergillus subgen. Fumigati</taxon>
    </lineage>
</organism>
<proteinExistence type="predicted"/>
<dbReference type="OrthoDB" id="4179303at2759"/>
<name>A0A397HI78_ASPTH</name>
<reference evidence="1" key="1">
    <citation type="submission" date="2018-08" db="EMBL/GenBank/DDBJ databases">
        <title>Draft genome sequence of azole-resistant Aspergillus thermomutatus (Neosartorya pseudofischeri) strain HMR AF 39, isolated from a human nasal aspirate.</title>
        <authorList>
            <person name="Parent-Michaud M."/>
            <person name="Dufresne P.J."/>
            <person name="Fournier E."/>
            <person name="Martineau C."/>
            <person name="Moreira S."/>
            <person name="Perkins V."/>
            <person name="De Repentigny L."/>
            <person name="Dufresne S.F."/>
        </authorList>
    </citation>
    <scope>NUCLEOTIDE SEQUENCE [LARGE SCALE GENOMIC DNA]</scope>
    <source>
        <strain evidence="1">HMR AF 39</strain>
    </source>
</reference>
<evidence type="ECO:0000313" key="2">
    <source>
        <dbReference type="Proteomes" id="UP000215305"/>
    </source>
</evidence>
<dbReference type="Proteomes" id="UP000215305">
    <property type="component" value="Unassembled WGS sequence"/>
</dbReference>
<dbReference type="EMBL" id="NKHU02000034">
    <property type="protein sequence ID" value="RHZ62772.1"/>
    <property type="molecule type" value="Genomic_DNA"/>
</dbReference>
<evidence type="ECO:0000313" key="1">
    <source>
        <dbReference type="EMBL" id="RHZ62772.1"/>
    </source>
</evidence>
<protein>
    <submittedName>
        <fullName evidence="1">Uncharacterized protein</fullName>
    </submittedName>
</protein>
<gene>
    <name evidence="1" type="ORF">CDV56_103931</name>
</gene>
<sequence length="505" mass="57574">MRLPPCANSMNNPRHICDLADELLSEILSFLLDLDPPINGASQTNSQHVSQSTDDTRIHLYGEKSDLDRFRLVCKRFGRIGTPRKFRRFVLRFSQNEFGRLEDFLTMQLACHVRYFTYMVRPFYSENGWPLILTQIEKTDPSLFNIVKCRLQDQQRIVQGNQDLLLLRRAIASFPGLQQVKLLRLQDEADEILMGHIQGRSLERSAVLEWEPACARAVTNLAISLLESSCNSIRFVGPQMSSDSMIRLLQTPPMMLSALGARLLSLDITFQSYTGMATTMPKLSSIFHDFFRAARNLTAIHLGISGDGSVILPLKQIFHRVHWKRLQTFSLQGWCLDADDIVTIVLQHKRQIRDIRLINVHLRDGRWRDVLACLREETEHLERVDLHEINYIRRTHSADHTNGDSTSHRNGNGIGASIMETIPALSIVADLPSGPPQPVTFDDDYMPLAPRGTSRRSIPKATMQKLRTLTVDDLGDDGVAVKRQQIFLWEAWVLSSPPMSFLRQL</sequence>
<dbReference type="AlphaFoldDB" id="A0A397HI78"/>
<dbReference type="STRING" id="41047.A0A397HI78"/>
<keyword evidence="2" id="KW-1185">Reference proteome</keyword>